<reference evidence="2" key="1">
    <citation type="journal article" date="2020" name="mSystems">
        <title>Genome- and Community-Level Interaction Insights into Carbon Utilization and Element Cycling Functions of Hydrothermarchaeota in Hydrothermal Sediment.</title>
        <authorList>
            <person name="Zhou Z."/>
            <person name="Liu Y."/>
            <person name="Xu W."/>
            <person name="Pan J."/>
            <person name="Luo Z.H."/>
            <person name="Li M."/>
        </authorList>
    </citation>
    <scope>NUCLEOTIDE SEQUENCE [LARGE SCALE GENOMIC DNA]</scope>
    <source>
        <strain evidence="2">HyVt-523</strain>
    </source>
</reference>
<gene>
    <name evidence="2" type="ORF">ENJ85_04495</name>
</gene>
<dbReference type="Proteomes" id="UP000886105">
    <property type="component" value="Unassembled WGS sequence"/>
</dbReference>
<feature type="signal peptide" evidence="1">
    <location>
        <begin position="1"/>
        <end position="21"/>
    </location>
</feature>
<dbReference type="AlphaFoldDB" id="A0A7C5WTG8"/>
<sequence>MKRLLLPALLLLIGACAPQQTTPEDLKPTLPRVEGPVSFYPHSIGIYWIYLPQGDPPDYPKYRLSVLGPGQWDKQVTPKERFSGRGQGRIYFRRYSDAGVELLGFKEQITLTKVS</sequence>
<protein>
    <recommendedName>
        <fullName evidence="3">Lipoprotein</fullName>
    </recommendedName>
</protein>
<dbReference type="PROSITE" id="PS51257">
    <property type="entry name" value="PROKAR_LIPOPROTEIN"/>
    <property type="match status" value="1"/>
</dbReference>
<proteinExistence type="predicted"/>
<feature type="chain" id="PRO_5027944768" description="Lipoprotein" evidence="1">
    <location>
        <begin position="22"/>
        <end position="115"/>
    </location>
</feature>
<evidence type="ECO:0008006" key="3">
    <source>
        <dbReference type="Google" id="ProtNLM"/>
    </source>
</evidence>
<comment type="caution">
    <text evidence="2">The sequence shown here is derived from an EMBL/GenBank/DDBJ whole genome shotgun (WGS) entry which is preliminary data.</text>
</comment>
<evidence type="ECO:0000256" key="1">
    <source>
        <dbReference type="SAM" id="SignalP"/>
    </source>
</evidence>
<evidence type="ECO:0000313" key="2">
    <source>
        <dbReference type="EMBL" id="HHO58417.1"/>
    </source>
</evidence>
<keyword evidence="1" id="KW-0732">Signal</keyword>
<feature type="non-terminal residue" evidence="2">
    <location>
        <position position="115"/>
    </location>
</feature>
<dbReference type="EMBL" id="DRNZ01000279">
    <property type="protein sequence ID" value="HHO58417.1"/>
    <property type="molecule type" value="Genomic_DNA"/>
</dbReference>
<organism evidence="2">
    <name type="scientific">Oceanithermus profundus</name>
    <dbReference type="NCBI Taxonomy" id="187137"/>
    <lineage>
        <taxon>Bacteria</taxon>
        <taxon>Thermotogati</taxon>
        <taxon>Deinococcota</taxon>
        <taxon>Deinococci</taxon>
        <taxon>Thermales</taxon>
        <taxon>Thermaceae</taxon>
        <taxon>Oceanithermus</taxon>
    </lineage>
</organism>
<name>A0A7C5WTG8_9DEIN</name>
<accession>A0A7C5WTG8</accession>